<name>A0A8J6B3K8_9EUKA</name>
<evidence type="ECO:0000313" key="5">
    <source>
        <dbReference type="EMBL" id="KAG9392249.1"/>
    </source>
</evidence>
<feature type="chain" id="PRO_5035209373" evidence="2">
    <location>
        <begin position="33"/>
        <end position="624"/>
    </location>
</feature>
<evidence type="ECO:0000313" key="6">
    <source>
        <dbReference type="Proteomes" id="UP000717585"/>
    </source>
</evidence>
<feature type="transmembrane region" description="Helical" evidence="1">
    <location>
        <begin position="555"/>
        <end position="584"/>
    </location>
</feature>
<evidence type="ECO:0000256" key="1">
    <source>
        <dbReference type="SAM" id="Phobius"/>
    </source>
</evidence>
<sequence>MGRFSLPFARESPFIHITVALALGSLLSFTSAAETSGTIHLWQTSDIHGWIDGHVHTSNDATVATFLSLIERVTSTYEDPSTFLLFDSGDQVQGTGLSDATEIDGEFIFHSTKALPYTGMTVGNHELGLPTTTEYIHTNADAFATADTYITTNSIWGTDTTVAQEDMEPLGQARYKVVHVDSLDLDVLVLGWIYNFGHAIEHAHIVDAVATIESDWFKGVLTATKPDLIVHMCHISSDDQLLGKMNAAMRAQLPHTPMLYLTGHSHQYRHFTCALEDGSVDSQCLISEPMCYLYLFTALELDMGLVDVAGTMMWQFKTQPAPAKVEFTVADFAALAGVPAAELPTEASKTLEEYIDTRSDSLGLSDVLGCAPRDFFRYQAPDGHNSESSFIGLFQEGILPDVVWVDDDLTKISVINRGMLRANMYEGAVSLADIYTIMPFSDSFFTLTLNSTEVGWIMDLNNDPDIDSTVDSSLAHYILSVDLASLDEHTTYTLMTSNYDATVFAQQLSIRNPAKVYEATVYSNAINSFDAVKEYVTRYMACSLPSAPGGLSPAVIVGLVVAVSLVLIAASVTVAIGCFAAVILMRAGSVAKGVVGSPRDVYSRLEAVDGSGVPIASPNGDLLA</sequence>
<dbReference type="OrthoDB" id="7722975at2759"/>
<dbReference type="InterPro" id="IPR036907">
    <property type="entry name" value="5'-Nucleotdase_C_sf"/>
</dbReference>
<evidence type="ECO:0000259" key="4">
    <source>
        <dbReference type="Pfam" id="PF21953"/>
    </source>
</evidence>
<gene>
    <name evidence="5" type="ORF">J8273_5234</name>
</gene>
<reference evidence="5" key="1">
    <citation type="submission" date="2021-05" db="EMBL/GenBank/DDBJ databases">
        <title>A free-living protist that lacks canonical eukaryotic 1 DNA replication and segregation systems.</title>
        <authorList>
            <person name="Salas-Leiva D.E."/>
            <person name="Tromer E.C."/>
            <person name="Curtis B.A."/>
            <person name="Jerlstrom-Hultqvist J."/>
            <person name="Kolisko M."/>
            <person name="Yi Z."/>
            <person name="Salas-Leiva J.S."/>
            <person name="Gallot-Lavallee L."/>
            <person name="Kops G.J.P.L."/>
            <person name="Archibald J.M."/>
            <person name="Simpson A.G.B."/>
            <person name="Roger A.J."/>
        </authorList>
    </citation>
    <scope>NUCLEOTIDE SEQUENCE</scope>
    <source>
        <strain evidence="5">BICM</strain>
    </source>
</reference>
<proteinExistence type="predicted"/>
<dbReference type="InterPro" id="IPR006179">
    <property type="entry name" value="5_nucleotidase/apyrase"/>
</dbReference>
<dbReference type="Pfam" id="PF00149">
    <property type="entry name" value="Metallophos"/>
    <property type="match status" value="1"/>
</dbReference>
<dbReference type="GO" id="GO:0005829">
    <property type="term" value="C:cytosol"/>
    <property type="evidence" value="ECO:0007669"/>
    <property type="project" value="TreeGrafter"/>
</dbReference>
<dbReference type="Gene3D" id="3.60.21.10">
    <property type="match status" value="1"/>
</dbReference>
<dbReference type="InterPro" id="IPR004843">
    <property type="entry name" value="Calcineurin-like_PHP"/>
</dbReference>
<dbReference type="EMBL" id="JAHDYR010000038">
    <property type="protein sequence ID" value="KAG9392249.1"/>
    <property type="molecule type" value="Genomic_DNA"/>
</dbReference>
<comment type="caution">
    <text evidence="5">The sequence shown here is derived from an EMBL/GenBank/DDBJ whole genome shotgun (WGS) entry which is preliminary data.</text>
</comment>
<dbReference type="PANTHER" id="PTHR11575:SF22">
    <property type="entry name" value="ADL392WP"/>
    <property type="match status" value="1"/>
</dbReference>
<dbReference type="InterPro" id="IPR053828">
    <property type="entry name" value="Nucleosidase_C"/>
</dbReference>
<dbReference type="InterPro" id="IPR029052">
    <property type="entry name" value="Metallo-depent_PP-like"/>
</dbReference>
<dbReference type="AlphaFoldDB" id="A0A8J6B3K8"/>
<keyword evidence="1" id="KW-0812">Transmembrane</keyword>
<dbReference type="Pfam" id="PF21953">
    <property type="entry name" value="NadN_nucleosid_C"/>
    <property type="match status" value="1"/>
</dbReference>
<dbReference type="PANTHER" id="PTHR11575">
    <property type="entry name" value="5'-NUCLEOTIDASE-RELATED"/>
    <property type="match status" value="1"/>
</dbReference>
<dbReference type="GO" id="GO:0009166">
    <property type="term" value="P:nucleotide catabolic process"/>
    <property type="evidence" value="ECO:0007669"/>
    <property type="project" value="InterPro"/>
</dbReference>
<keyword evidence="6" id="KW-1185">Reference proteome</keyword>
<dbReference type="GO" id="GO:0016787">
    <property type="term" value="F:hydrolase activity"/>
    <property type="evidence" value="ECO:0007669"/>
    <property type="project" value="InterPro"/>
</dbReference>
<evidence type="ECO:0000256" key="2">
    <source>
        <dbReference type="SAM" id="SignalP"/>
    </source>
</evidence>
<feature type="signal peptide" evidence="2">
    <location>
        <begin position="1"/>
        <end position="32"/>
    </location>
</feature>
<dbReference type="SUPFAM" id="SSF55816">
    <property type="entry name" value="5'-nucleotidase (syn. UDP-sugar hydrolase), C-terminal domain"/>
    <property type="match status" value="1"/>
</dbReference>
<accession>A0A8J6B3K8</accession>
<dbReference type="SUPFAM" id="SSF56300">
    <property type="entry name" value="Metallo-dependent phosphatases"/>
    <property type="match status" value="1"/>
</dbReference>
<dbReference type="Proteomes" id="UP000717585">
    <property type="component" value="Unassembled WGS sequence"/>
</dbReference>
<feature type="domain" description="Putative 5'-nucleotidase C-terminal" evidence="4">
    <location>
        <begin position="384"/>
        <end position="458"/>
    </location>
</feature>
<dbReference type="Gene3D" id="3.90.780.10">
    <property type="entry name" value="5'-Nucleotidase, C-terminal domain"/>
    <property type="match status" value="1"/>
</dbReference>
<protein>
    <submittedName>
        <fullName evidence="5">5' nucleotidase family protein</fullName>
    </submittedName>
</protein>
<keyword evidence="1" id="KW-0472">Membrane</keyword>
<evidence type="ECO:0000259" key="3">
    <source>
        <dbReference type="Pfam" id="PF00149"/>
    </source>
</evidence>
<organism evidence="5 6">
    <name type="scientific">Carpediemonas membranifera</name>
    <dbReference type="NCBI Taxonomy" id="201153"/>
    <lineage>
        <taxon>Eukaryota</taxon>
        <taxon>Metamonada</taxon>
        <taxon>Carpediemonas-like organisms</taxon>
        <taxon>Carpediemonas</taxon>
    </lineage>
</organism>
<keyword evidence="1" id="KW-1133">Transmembrane helix</keyword>
<keyword evidence="2" id="KW-0732">Signal</keyword>
<feature type="domain" description="Calcineurin-like phosphoesterase" evidence="3">
    <location>
        <begin position="40"/>
        <end position="268"/>
    </location>
</feature>